<name>A0ABX0K730_9PROT</name>
<reference evidence="1 2" key="1">
    <citation type="journal article" date="2020" name="Int. J. Syst. Evol. Microbiol.">
        <title>Novel acetic acid bacteria from cider fermentations: Acetobacter conturbans sp. nov. and Acetobacter fallax sp. nov.</title>
        <authorList>
            <person name="Sombolestani A.S."/>
            <person name="Cleenwerck I."/>
            <person name="Cnockaert M."/>
            <person name="Borremans W."/>
            <person name="Wieme A.D."/>
            <person name="De Vuyst L."/>
            <person name="Vandamme P."/>
        </authorList>
    </citation>
    <scope>NUCLEOTIDE SEQUENCE [LARGE SCALE GENOMIC DNA]</scope>
    <source>
        <strain evidence="1 2">LMG 1627</strain>
    </source>
</reference>
<accession>A0ABX0K730</accession>
<evidence type="ECO:0000313" key="1">
    <source>
        <dbReference type="EMBL" id="NHN89737.1"/>
    </source>
</evidence>
<dbReference type="EMBL" id="WOSY01000017">
    <property type="protein sequence ID" value="NHN89737.1"/>
    <property type="molecule type" value="Genomic_DNA"/>
</dbReference>
<dbReference type="Pfam" id="PF02620">
    <property type="entry name" value="YceD"/>
    <property type="match status" value="1"/>
</dbReference>
<comment type="caution">
    <text evidence="1">The sequence shown here is derived from an EMBL/GenBank/DDBJ whole genome shotgun (WGS) entry which is preliminary data.</text>
</comment>
<protein>
    <submittedName>
        <fullName evidence="1">DUF177 domain-containing protein</fullName>
    </submittedName>
</protein>
<evidence type="ECO:0000313" key="2">
    <source>
        <dbReference type="Proteomes" id="UP000631653"/>
    </source>
</evidence>
<dbReference type="InterPro" id="IPR003772">
    <property type="entry name" value="YceD"/>
</dbReference>
<organism evidence="1 2">
    <name type="scientific">Acetobacter conturbans</name>
    <dbReference type="NCBI Taxonomy" id="1737472"/>
    <lineage>
        <taxon>Bacteria</taxon>
        <taxon>Pseudomonadati</taxon>
        <taxon>Pseudomonadota</taxon>
        <taxon>Alphaproteobacteria</taxon>
        <taxon>Acetobacterales</taxon>
        <taxon>Acetobacteraceae</taxon>
        <taxon>Acetobacter</taxon>
    </lineage>
</organism>
<gene>
    <name evidence="1" type="ORF">GOB81_14065</name>
</gene>
<sequence length="193" mass="20966">MSPSGMPEFSRPMLVRTLREASADAPREILFTATEAECARIATRLQIPGVASLTCRYELHSEVGHTVLARGALTAKLSQLCALTLDVFEDVIGERFTIRFVPEARFEENKALDPVGELDEIDEIPYAGDSIDLGEATVEQLSLILDPYPRRPGVARPAGVLTESDVDLLEDEAAAEEKTNPFAALARLRGGGK</sequence>
<proteinExistence type="predicted"/>
<keyword evidence="2" id="KW-1185">Reference proteome</keyword>
<dbReference type="RefSeq" id="WP_173571068.1">
    <property type="nucleotide sequence ID" value="NZ_WOSY01000017.1"/>
</dbReference>
<dbReference type="Proteomes" id="UP000631653">
    <property type="component" value="Unassembled WGS sequence"/>
</dbReference>